<dbReference type="InterPro" id="IPR000203">
    <property type="entry name" value="GPS"/>
</dbReference>
<feature type="transmembrane region" description="Helical" evidence="6">
    <location>
        <begin position="441"/>
        <end position="463"/>
    </location>
</feature>
<dbReference type="GeneTree" id="ENSGT00940000154285"/>
<organism evidence="9 10">
    <name type="scientific">Oncorhynchus tshawytscha</name>
    <name type="common">Chinook salmon</name>
    <name type="synonym">Salmo tshawytscha</name>
    <dbReference type="NCBI Taxonomy" id="74940"/>
    <lineage>
        <taxon>Eukaryota</taxon>
        <taxon>Metazoa</taxon>
        <taxon>Chordata</taxon>
        <taxon>Craniata</taxon>
        <taxon>Vertebrata</taxon>
        <taxon>Euteleostomi</taxon>
        <taxon>Actinopterygii</taxon>
        <taxon>Neopterygii</taxon>
        <taxon>Teleostei</taxon>
        <taxon>Protacanthopterygii</taxon>
        <taxon>Salmoniformes</taxon>
        <taxon>Salmonidae</taxon>
        <taxon>Salmoninae</taxon>
        <taxon>Oncorhynchus</taxon>
    </lineage>
</organism>
<evidence type="ECO:0000259" key="8">
    <source>
        <dbReference type="PROSITE" id="PS50261"/>
    </source>
</evidence>
<evidence type="ECO:0008006" key="11">
    <source>
        <dbReference type="Google" id="ProtNLM"/>
    </source>
</evidence>
<dbReference type="KEGG" id="otw:112249047"/>
<dbReference type="GO" id="GO:0007166">
    <property type="term" value="P:cell surface receptor signaling pathway"/>
    <property type="evidence" value="ECO:0007669"/>
    <property type="project" value="InterPro"/>
</dbReference>
<dbReference type="AlphaFoldDB" id="A0AAZ3PFJ9"/>
<dbReference type="InterPro" id="IPR057244">
    <property type="entry name" value="GAIN_B"/>
</dbReference>
<sequence>MSKGAFQQKRHNLISISNQYSVVTGTMKSRLFYIMVLLTGRLAMNEGNKYPCSNYTQVLSYVPSVGDVDSARCWMEFVNEQFKTENLSTIIKSVEKLEMFLENIALNETTSIIVERLVAHIFRADGHFTGLNISASQERVTSDSDHVANTTIKVHLPKELLKTNENNTIIFCMITSPEKYGQLGILDGRIVGLAVSKKTVLGLQDKVNFSMPLQRPTLESQADKQPSCQFFNFSTNQFYQDGCTTEWKRDEGRVVCSCDHLTYFAVLMVSPSISESDREILSYITLIGCSLSLFFLVVTIVLYATQRGTGTDISLKVHINLSVALILLNLHFLPSQHVAALSSSGPCIYVAVLLHYSLLATFTWTAIEGFHLYLLLVRVFNIYVRRYLLKLSLVGWGFPAVIVIVIAIIDKDTYSRVTLQPSKTNGTAVEMCYLSNDVMKLVTTVGLFALVFVFNLGMLAVTMRRLKSLRTEQTSREKGRARRDTCTVLGITCLLGITWGIIFFSFGQLTTPGLYLFCVLNSLQGFFIFLWFCVFKWKTEDSQPGSDTHYTNSRSA</sequence>
<dbReference type="Proteomes" id="UP000694402">
    <property type="component" value="Unassembled WGS sequence"/>
</dbReference>
<evidence type="ECO:0000259" key="7">
    <source>
        <dbReference type="PROSITE" id="PS50221"/>
    </source>
</evidence>
<feature type="transmembrane region" description="Helical" evidence="6">
    <location>
        <begin position="388"/>
        <end position="409"/>
    </location>
</feature>
<feature type="transmembrane region" description="Helical" evidence="6">
    <location>
        <begin position="315"/>
        <end position="333"/>
    </location>
</feature>
<dbReference type="GeneID" id="112249047"/>
<evidence type="ECO:0000256" key="5">
    <source>
        <dbReference type="ARBA" id="ARBA00023157"/>
    </source>
</evidence>
<dbReference type="PANTHER" id="PTHR12011:SF326">
    <property type="entry name" value="ADHESION G-PROTEIN COUPLED RECEPTOR G5"/>
    <property type="match status" value="1"/>
</dbReference>
<reference evidence="9" key="2">
    <citation type="submission" date="2025-08" db="UniProtKB">
        <authorList>
            <consortium name="Ensembl"/>
        </authorList>
    </citation>
    <scope>IDENTIFICATION</scope>
</reference>
<dbReference type="GO" id="GO:0007189">
    <property type="term" value="P:adenylate cyclase-activating G protein-coupled receptor signaling pathway"/>
    <property type="evidence" value="ECO:0007669"/>
    <property type="project" value="TreeGrafter"/>
</dbReference>
<reference evidence="9" key="3">
    <citation type="submission" date="2025-09" db="UniProtKB">
        <authorList>
            <consortium name="Ensembl"/>
        </authorList>
    </citation>
    <scope>IDENTIFICATION</scope>
</reference>
<dbReference type="GO" id="GO:0005886">
    <property type="term" value="C:plasma membrane"/>
    <property type="evidence" value="ECO:0007669"/>
    <property type="project" value="TreeGrafter"/>
</dbReference>
<evidence type="ECO:0000256" key="6">
    <source>
        <dbReference type="SAM" id="Phobius"/>
    </source>
</evidence>
<name>A0AAZ3PFJ9_ONCTS</name>
<dbReference type="InterPro" id="IPR000832">
    <property type="entry name" value="GPCR_2_secretin-like"/>
</dbReference>
<feature type="transmembrane region" description="Helical" evidence="6">
    <location>
        <begin position="353"/>
        <end position="376"/>
    </location>
</feature>
<keyword evidence="5" id="KW-1015">Disulfide bond</keyword>
<evidence type="ECO:0000256" key="1">
    <source>
        <dbReference type="ARBA" id="ARBA00004141"/>
    </source>
</evidence>
<dbReference type="RefSeq" id="XP_024274417.1">
    <property type="nucleotide sequence ID" value="XM_024418649.2"/>
</dbReference>
<comment type="subcellular location">
    <subcellularLocation>
        <location evidence="1">Membrane</location>
        <topology evidence="1">Multi-pass membrane protein</topology>
    </subcellularLocation>
</comment>
<dbReference type="PROSITE" id="PS50221">
    <property type="entry name" value="GAIN_B"/>
    <property type="match status" value="1"/>
</dbReference>
<feature type="domain" description="G-protein coupled receptors family 2 profile 2" evidence="8">
    <location>
        <begin position="281"/>
        <end position="536"/>
    </location>
</feature>
<dbReference type="Gene3D" id="1.20.1070.10">
    <property type="entry name" value="Rhodopsin 7-helix transmembrane proteins"/>
    <property type="match status" value="1"/>
</dbReference>
<gene>
    <name evidence="9" type="primary">LOC112249047</name>
</gene>
<dbReference type="Pfam" id="PF01825">
    <property type="entry name" value="GPS"/>
    <property type="match status" value="1"/>
</dbReference>
<feature type="transmembrane region" description="Helical" evidence="6">
    <location>
        <begin position="513"/>
        <end position="534"/>
    </location>
</feature>
<evidence type="ECO:0000256" key="3">
    <source>
        <dbReference type="ARBA" id="ARBA00022989"/>
    </source>
</evidence>
<dbReference type="InterPro" id="IPR046338">
    <property type="entry name" value="GAIN_dom_sf"/>
</dbReference>
<proteinExistence type="predicted"/>
<keyword evidence="3 6" id="KW-1133">Transmembrane helix</keyword>
<evidence type="ECO:0000256" key="2">
    <source>
        <dbReference type="ARBA" id="ARBA00022692"/>
    </source>
</evidence>
<dbReference type="PRINTS" id="PR00249">
    <property type="entry name" value="GPCRSECRETIN"/>
</dbReference>
<dbReference type="PANTHER" id="PTHR12011">
    <property type="entry name" value="ADHESION G-PROTEIN COUPLED RECEPTOR"/>
    <property type="match status" value="1"/>
</dbReference>
<dbReference type="Gene3D" id="2.60.220.50">
    <property type="match status" value="1"/>
</dbReference>
<evidence type="ECO:0000313" key="10">
    <source>
        <dbReference type="Proteomes" id="UP000694402"/>
    </source>
</evidence>
<feature type="transmembrane region" description="Helical" evidence="6">
    <location>
        <begin position="484"/>
        <end position="507"/>
    </location>
</feature>
<dbReference type="Ensembl" id="ENSOTST00005193636.1">
    <property type="protein sequence ID" value="ENSOTSP00005115467.1"/>
    <property type="gene ID" value="ENSOTSG00005028353.2"/>
</dbReference>
<dbReference type="InterPro" id="IPR017981">
    <property type="entry name" value="GPCR_2-like_7TM"/>
</dbReference>
<feature type="domain" description="GAIN-B" evidence="7">
    <location>
        <begin position="131"/>
        <end position="274"/>
    </location>
</feature>
<accession>A0AAZ3PFJ9</accession>
<evidence type="ECO:0000256" key="4">
    <source>
        <dbReference type="ARBA" id="ARBA00023136"/>
    </source>
</evidence>
<dbReference type="GO" id="GO:0004930">
    <property type="term" value="F:G protein-coupled receptor activity"/>
    <property type="evidence" value="ECO:0007669"/>
    <property type="project" value="InterPro"/>
</dbReference>
<keyword evidence="4 6" id="KW-0472">Membrane</keyword>
<keyword evidence="10" id="KW-1185">Reference proteome</keyword>
<keyword evidence="2 6" id="KW-0812">Transmembrane</keyword>
<protein>
    <recommendedName>
        <fullName evidence="11">Adhesion G-protein coupled receptor G5-like</fullName>
    </recommendedName>
</protein>
<dbReference type="FunFam" id="1.20.1070.10:FF:000222">
    <property type="entry name" value="Adhesion G protein-coupled receptor G3"/>
    <property type="match status" value="1"/>
</dbReference>
<dbReference type="SMART" id="SM00303">
    <property type="entry name" value="GPS"/>
    <property type="match status" value="1"/>
</dbReference>
<dbReference type="PROSITE" id="PS50261">
    <property type="entry name" value="G_PROTEIN_RECEP_F2_4"/>
    <property type="match status" value="1"/>
</dbReference>
<feature type="transmembrane region" description="Helical" evidence="6">
    <location>
        <begin position="280"/>
        <end position="303"/>
    </location>
</feature>
<evidence type="ECO:0000313" key="9">
    <source>
        <dbReference type="Ensembl" id="ENSOTSP00005115467.1"/>
    </source>
</evidence>
<reference evidence="10" key="1">
    <citation type="journal article" date="2018" name="PLoS ONE">
        <title>Chinook salmon (Oncorhynchus tshawytscha) genome and transcriptome.</title>
        <authorList>
            <person name="Christensen K.A."/>
            <person name="Leong J.S."/>
            <person name="Sakhrani D."/>
            <person name="Biagi C.A."/>
            <person name="Minkley D.R."/>
            <person name="Withler R.E."/>
            <person name="Rondeau E.B."/>
            <person name="Koop B.F."/>
            <person name="Devlin R.H."/>
        </authorList>
    </citation>
    <scope>NUCLEOTIDE SEQUENCE [LARGE SCALE GENOMIC DNA]</scope>
</reference>
<dbReference type="Pfam" id="PF00002">
    <property type="entry name" value="7tm_2"/>
    <property type="match status" value="1"/>
</dbReference>